<gene>
    <name evidence="4" type="ORF">OCU04_012764</name>
</gene>
<sequence length="366" mass="41289">MDKIQKDEIVGEFQTFYSASEEDKEFHEKIGSKHKRVYLFHGVAGTGKTSLIVALANFFNLNVCFINLKKHDPEDLSTILQNLPASSMVVYEDIRPSTFQEYNAESRQEGFPLSVFLNLLDGPTSPEGYISIITTNYLQELHDFSSELIREGRMDKEMEFKHITDEQATDMFHAITNPINQELNPESLELGKKFGRLFYEKKVKHSAVQQNLLRWKGDPKGASDHAKEWLEKTLAKEAERVNKQENMTSRGTTLASEIKEMNESRQGDESKAAGDSSVVNEGKLTNKDKLMDEGKLTDEDKLVDEGKLTDKDKLMNENKLADDNKVTDKDKLAGEGGLADDSKVVNKGQTLGLGKVKGLSDCKVWW</sequence>
<dbReference type="EMBL" id="JAPEIS010000016">
    <property type="protein sequence ID" value="KAJ8058588.1"/>
    <property type="molecule type" value="Genomic_DNA"/>
</dbReference>
<evidence type="ECO:0000256" key="2">
    <source>
        <dbReference type="SAM" id="MobiDB-lite"/>
    </source>
</evidence>
<dbReference type="AlphaFoldDB" id="A0A9X0AD34"/>
<dbReference type="Gene3D" id="3.40.50.300">
    <property type="entry name" value="P-loop containing nucleotide triphosphate hydrolases"/>
    <property type="match status" value="1"/>
</dbReference>
<evidence type="ECO:0000256" key="1">
    <source>
        <dbReference type="ARBA" id="ARBA00007448"/>
    </source>
</evidence>
<feature type="compositionally biased region" description="Basic and acidic residues" evidence="2">
    <location>
        <begin position="261"/>
        <end position="272"/>
    </location>
</feature>
<reference evidence="4" key="1">
    <citation type="submission" date="2022-11" db="EMBL/GenBank/DDBJ databases">
        <title>Genome Resource of Sclerotinia nivalis Strain SnTB1, a Plant Pathogen Isolated from American Ginseng.</title>
        <authorList>
            <person name="Fan S."/>
        </authorList>
    </citation>
    <scope>NUCLEOTIDE SEQUENCE</scope>
    <source>
        <strain evidence="4">SnTB1</strain>
    </source>
</reference>
<dbReference type="GO" id="GO:0005524">
    <property type="term" value="F:ATP binding"/>
    <property type="evidence" value="ECO:0007669"/>
    <property type="project" value="InterPro"/>
</dbReference>
<dbReference type="GO" id="GO:0016887">
    <property type="term" value="F:ATP hydrolysis activity"/>
    <property type="evidence" value="ECO:0007669"/>
    <property type="project" value="InterPro"/>
</dbReference>
<dbReference type="InterPro" id="IPR003593">
    <property type="entry name" value="AAA+_ATPase"/>
</dbReference>
<evidence type="ECO:0000313" key="4">
    <source>
        <dbReference type="EMBL" id="KAJ8058588.1"/>
    </source>
</evidence>
<evidence type="ECO:0000259" key="3">
    <source>
        <dbReference type="SMART" id="SM00382"/>
    </source>
</evidence>
<dbReference type="InterPro" id="IPR003959">
    <property type="entry name" value="ATPase_AAA_core"/>
</dbReference>
<dbReference type="Proteomes" id="UP001152300">
    <property type="component" value="Unassembled WGS sequence"/>
</dbReference>
<dbReference type="InterPro" id="IPR050747">
    <property type="entry name" value="Mitochondrial_chaperone_BCS1"/>
</dbReference>
<proteinExistence type="inferred from homology"/>
<feature type="region of interest" description="Disordered" evidence="2">
    <location>
        <begin position="261"/>
        <end position="292"/>
    </location>
</feature>
<protein>
    <recommendedName>
        <fullName evidence="3">AAA+ ATPase domain-containing protein</fullName>
    </recommendedName>
</protein>
<comment type="caution">
    <text evidence="4">The sequence shown here is derived from an EMBL/GenBank/DDBJ whole genome shotgun (WGS) entry which is preliminary data.</text>
</comment>
<accession>A0A9X0AD34</accession>
<organism evidence="4 5">
    <name type="scientific">Sclerotinia nivalis</name>
    <dbReference type="NCBI Taxonomy" id="352851"/>
    <lineage>
        <taxon>Eukaryota</taxon>
        <taxon>Fungi</taxon>
        <taxon>Dikarya</taxon>
        <taxon>Ascomycota</taxon>
        <taxon>Pezizomycotina</taxon>
        <taxon>Leotiomycetes</taxon>
        <taxon>Helotiales</taxon>
        <taxon>Sclerotiniaceae</taxon>
        <taxon>Sclerotinia</taxon>
    </lineage>
</organism>
<evidence type="ECO:0000313" key="5">
    <source>
        <dbReference type="Proteomes" id="UP001152300"/>
    </source>
</evidence>
<comment type="similarity">
    <text evidence="1">Belongs to the AAA ATPase family. BCS1 subfamily.</text>
</comment>
<dbReference type="OrthoDB" id="3564363at2759"/>
<dbReference type="SMART" id="SM00382">
    <property type="entry name" value="AAA"/>
    <property type="match status" value="1"/>
</dbReference>
<dbReference type="InterPro" id="IPR027417">
    <property type="entry name" value="P-loop_NTPase"/>
</dbReference>
<dbReference type="SUPFAM" id="SSF52540">
    <property type="entry name" value="P-loop containing nucleoside triphosphate hydrolases"/>
    <property type="match status" value="1"/>
</dbReference>
<dbReference type="Pfam" id="PF00004">
    <property type="entry name" value="AAA"/>
    <property type="match status" value="1"/>
</dbReference>
<name>A0A9X0AD34_9HELO</name>
<dbReference type="PANTHER" id="PTHR23070">
    <property type="entry name" value="BCS1 AAA-TYPE ATPASE"/>
    <property type="match status" value="1"/>
</dbReference>
<feature type="domain" description="AAA+ ATPase" evidence="3">
    <location>
        <begin position="34"/>
        <end position="164"/>
    </location>
</feature>
<keyword evidence="5" id="KW-1185">Reference proteome</keyword>